<keyword evidence="2" id="KW-1185">Reference proteome</keyword>
<evidence type="ECO:0000313" key="2">
    <source>
        <dbReference type="Proteomes" id="UP000499080"/>
    </source>
</evidence>
<organism evidence="1 2">
    <name type="scientific">Araneus ventricosus</name>
    <name type="common">Orbweaver spider</name>
    <name type="synonym">Epeira ventricosa</name>
    <dbReference type="NCBI Taxonomy" id="182803"/>
    <lineage>
        <taxon>Eukaryota</taxon>
        <taxon>Metazoa</taxon>
        <taxon>Ecdysozoa</taxon>
        <taxon>Arthropoda</taxon>
        <taxon>Chelicerata</taxon>
        <taxon>Arachnida</taxon>
        <taxon>Araneae</taxon>
        <taxon>Araneomorphae</taxon>
        <taxon>Entelegynae</taxon>
        <taxon>Araneoidea</taxon>
        <taxon>Araneidae</taxon>
        <taxon>Araneus</taxon>
    </lineage>
</organism>
<dbReference type="EMBL" id="BGPR01000025">
    <property type="protein sequence ID" value="GBL81507.1"/>
    <property type="molecule type" value="Genomic_DNA"/>
</dbReference>
<dbReference type="Proteomes" id="UP000499080">
    <property type="component" value="Unassembled WGS sequence"/>
</dbReference>
<name>A0A4Y2APS4_ARAVE</name>
<accession>A0A4Y2APS4</accession>
<evidence type="ECO:0000313" key="1">
    <source>
        <dbReference type="EMBL" id="GBL81507.1"/>
    </source>
</evidence>
<sequence>MTDVPRTVTAATEGLAMRSSSESVGVFEMSALRCPHKKKSMLDKSGERASQQMVHRGPNVALRKLCTLMQILAGARRAETTWHFERQPEHYQTILVILIPERCDTSCR</sequence>
<proteinExistence type="predicted"/>
<gene>
    <name evidence="1" type="ORF">AVEN_143763_1</name>
</gene>
<dbReference type="AlphaFoldDB" id="A0A4Y2APS4"/>
<reference evidence="1 2" key="1">
    <citation type="journal article" date="2019" name="Sci. Rep.">
        <title>Orb-weaving spider Araneus ventricosus genome elucidates the spidroin gene catalogue.</title>
        <authorList>
            <person name="Kono N."/>
            <person name="Nakamura H."/>
            <person name="Ohtoshi R."/>
            <person name="Moran D.A.P."/>
            <person name="Shinohara A."/>
            <person name="Yoshida Y."/>
            <person name="Fujiwara M."/>
            <person name="Mori M."/>
            <person name="Tomita M."/>
            <person name="Arakawa K."/>
        </authorList>
    </citation>
    <scope>NUCLEOTIDE SEQUENCE [LARGE SCALE GENOMIC DNA]</scope>
</reference>
<protein>
    <submittedName>
        <fullName evidence="1">Uncharacterized protein</fullName>
    </submittedName>
</protein>
<comment type="caution">
    <text evidence="1">The sequence shown here is derived from an EMBL/GenBank/DDBJ whole genome shotgun (WGS) entry which is preliminary data.</text>
</comment>